<evidence type="ECO:0000256" key="3">
    <source>
        <dbReference type="ARBA" id="ARBA00023002"/>
    </source>
</evidence>
<protein>
    <recommendedName>
        <fullName evidence="8">FAD-dependent oxidoreductase</fullName>
    </recommendedName>
</protein>
<evidence type="ECO:0000313" key="7">
    <source>
        <dbReference type="Proteomes" id="UP000048984"/>
    </source>
</evidence>
<dbReference type="RefSeq" id="WP_054359475.1">
    <property type="nucleotide sequence ID" value="NZ_JAPCYQ010000001.1"/>
</dbReference>
<name>A0A0P6VN92_9HYPH</name>
<reference evidence="6 7" key="2">
    <citation type="submission" date="2015-10" db="EMBL/GenBank/DDBJ databases">
        <title>Draft Genome Sequence of Prosthecomicrobium hirschii ATCC 27832.</title>
        <authorList>
            <person name="Daniel J."/>
            <person name="Givan S.A."/>
            <person name="Brun Y.V."/>
            <person name="Brown P.J."/>
        </authorList>
    </citation>
    <scope>NUCLEOTIDE SEQUENCE [LARGE SCALE GENOMIC DNA]</scope>
    <source>
        <strain evidence="6 7">16</strain>
    </source>
</reference>
<evidence type="ECO:0008006" key="8">
    <source>
        <dbReference type="Google" id="ProtNLM"/>
    </source>
</evidence>
<evidence type="ECO:0000256" key="5">
    <source>
        <dbReference type="ARBA" id="ARBA00023014"/>
    </source>
</evidence>
<organism evidence="6 7">
    <name type="scientific">Prosthecodimorpha hirschii</name>
    <dbReference type="NCBI Taxonomy" id="665126"/>
    <lineage>
        <taxon>Bacteria</taxon>
        <taxon>Pseudomonadati</taxon>
        <taxon>Pseudomonadota</taxon>
        <taxon>Alphaproteobacteria</taxon>
        <taxon>Hyphomicrobiales</taxon>
        <taxon>Ancalomicrobiaceae</taxon>
        <taxon>Prosthecodimorpha</taxon>
    </lineage>
</organism>
<keyword evidence="2" id="KW-0479">Metal-binding</keyword>
<dbReference type="AlphaFoldDB" id="A0A0P6VN92"/>
<keyword evidence="7" id="KW-1185">Reference proteome</keyword>
<dbReference type="Pfam" id="PF12831">
    <property type="entry name" value="FAD_oxidored"/>
    <property type="match status" value="1"/>
</dbReference>
<dbReference type="STRING" id="665126.ABB55_14720"/>
<keyword evidence="3" id="KW-0560">Oxidoreductase</keyword>
<dbReference type="PANTHER" id="PTHR43498">
    <property type="entry name" value="FERREDOXIN:COB-COM HETERODISULFIDE REDUCTASE SUBUNIT A"/>
    <property type="match status" value="1"/>
</dbReference>
<evidence type="ECO:0000313" key="6">
    <source>
        <dbReference type="EMBL" id="KPL53310.1"/>
    </source>
</evidence>
<dbReference type="EMBL" id="LJYW01000001">
    <property type="protein sequence ID" value="KPL53310.1"/>
    <property type="molecule type" value="Genomic_DNA"/>
</dbReference>
<reference evidence="6 7" key="1">
    <citation type="submission" date="2015-09" db="EMBL/GenBank/DDBJ databases">
        <authorList>
            <person name="Jackson K.R."/>
            <person name="Lunt B.L."/>
            <person name="Fisher J.N.B."/>
            <person name="Gardner A.V."/>
            <person name="Bailey M.E."/>
            <person name="Deus L.M."/>
            <person name="Earl A.S."/>
            <person name="Gibby P.D."/>
            <person name="Hartmann K.A."/>
            <person name="Liu J.E."/>
            <person name="Manci A.M."/>
            <person name="Nielsen D.A."/>
            <person name="Solomon M.B."/>
            <person name="Breakwell D.P."/>
            <person name="Burnett S.H."/>
            <person name="Grose J.H."/>
        </authorList>
    </citation>
    <scope>NUCLEOTIDE SEQUENCE [LARGE SCALE GENOMIC DNA]</scope>
    <source>
        <strain evidence="6 7">16</strain>
    </source>
</reference>
<keyword evidence="5" id="KW-0411">Iron-sulfur</keyword>
<dbReference type="InterPro" id="IPR039650">
    <property type="entry name" value="HdrA-like"/>
</dbReference>
<comment type="caution">
    <text evidence="6">The sequence shown here is derived from an EMBL/GenBank/DDBJ whole genome shotgun (WGS) entry which is preliminary data.</text>
</comment>
<dbReference type="PANTHER" id="PTHR43498:SF1">
    <property type="entry name" value="COB--COM HETERODISULFIDE REDUCTASE IRON-SULFUR SUBUNIT A"/>
    <property type="match status" value="1"/>
</dbReference>
<dbReference type="SUPFAM" id="SSF51905">
    <property type="entry name" value="FAD/NAD(P)-binding domain"/>
    <property type="match status" value="1"/>
</dbReference>
<accession>A0A0P6VN92</accession>
<evidence type="ECO:0000256" key="1">
    <source>
        <dbReference type="ARBA" id="ARBA00022485"/>
    </source>
</evidence>
<evidence type="ECO:0000256" key="4">
    <source>
        <dbReference type="ARBA" id="ARBA00023004"/>
    </source>
</evidence>
<dbReference type="Gene3D" id="3.50.50.60">
    <property type="entry name" value="FAD/NAD(P)-binding domain"/>
    <property type="match status" value="1"/>
</dbReference>
<keyword evidence="4" id="KW-0408">Iron</keyword>
<dbReference type="GO" id="GO:0046872">
    <property type="term" value="F:metal ion binding"/>
    <property type="evidence" value="ECO:0007669"/>
    <property type="project" value="UniProtKB-KW"/>
</dbReference>
<dbReference type="Proteomes" id="UP000048984">
    <property type="component" value="Unassembled WGS sequence"/>
</dbReference>
<gene>
    <name evidence="6" type="ORF">ABB55_14720</name>
</gene>
<dbReference type="InterPro" id="IPR036188">
    <property type="entry name" value="FAD/NAD-bd_sf"/>
</dbReference>
<evidence type="ECO:0000256" key="2">
    <source>
        <dbReference type="ARBA" id="ARBA00022723"/>
    </source>
</evidence>
<proteinExistence type="predicted"/>
<sequence>MSETLNLERWDVLVVGAGAAGIGAAIAAARNGARVLLVDAGPMVGGELVSGIPVDGCLSSRGEWVVGGVCRDLFAECERLGGYIGPINDYRSLHVVAVDPEIMKVAVVNLLSAAGVALRLYSYADGVVMDGDRLRGVIVVTKGRRVLVEAATVIDASGDGDVAVAAGVPHEIGDAALGELQPVTLMFRMIGVDAERLLRFVRDHPENAGLGEFEGLGLDRRQCAEALYRQGLPKVFLVGDGPLMRDAIARGLLHRSSMMGITPTSLARREVSVNTTRVGHLDATDTARLSSAFADLVRQVWDCAGFLKACVPGFEQAVFSGLAPRIGIRETRRILCDVVLGDDDVALARKRPDGIAKGAHEIDVHLAGTGHHRRPIQGGGSYDIPFGMLLARGIANLMVVGRCMSATRIAHSSARVMGTCLAMGQAAGTAAAMLREDNDPLNDLRALPVDRLRARLAAQGAILEGTA</sequence>
<dbReference type="GO" id="GO:0016491">
    <property type="term" value="F:oxidoreductase activity"/>
    <property type="evidence" value="ECO:0007669"/>
    <property type="project" value="UniProtKB-KW"/>
</dbReference>
<keyword evidence="1" id="KW-0004">4Fe-4S</keyword>
<dbReference type="GO" id="GO:0051539">
    <property type="term" value="F:4 iron, 4 sulfur cluster binding"/>
    <property type="evidence" value="ECO:0007669"/>
    <property type="project" value="UniProtKB-KW"/>
</dbReference>